<evidence type="ECO:0000313" key="13">
    <source>
        <dbReference type="EMBL" id="KAJ1091236.1"/>
    </source>
</evidence>
<feature type="disulfide bond" evidence="9">
    <location>
        <begin position="123"/>
        <end position="133"/>
    </location>
</feature>
<dbReference type="EMBL" id="JANPWB010000015">
    <property type="protein sequence ID" value="KAJ1091236.1"/>
    <property type="molecule type" value="Genomic_DNA"/>
</dbReference>
<evidence type="ECO:0000256" key="10">
    <source>
        <dbReference type="SAM" id="MobiDB-lite"/>
    </source>
</evidence>
<comment type="caution">
    <text evidence="9">Lacks conserved residue(s) required for the propagation of feature annotation.</text>
</comment>
<keyword evidence="2 11" id="KW-0812">Transmembrane</keyword>
<feature type="disulfide bond" evidence="9">
    <location>
        <begin position="5"/>
        <end position="15"/>
    </location>
</feature>
<dbReference type="GO" id="GO:0016020">
    <property type="term" value="C:membrane"/>
    <property type="evidence" value="ECO:0007669"/>
    <property type="project" value="UniProtKB-SubCell"/>
</dbReference>
<keyword evidence="5 11" id="KW-1133">Transmembrane helix</keyword>
<keyword evidence="14" id="KW-1185">Reference proteome</keyword>
<keyword evidence="7 9" id="KW-1015">Disulfide bond</keyword>
<keyword evidence="8" id="KW-0325">Glycoprotein</keyword>
<keyword evidence="4" id="KW-0677">Repeat</keyword>
<evidence type="ECO:0000256" key="4">
    <source>
        <dbReference type="ARBA" id="ARBA00022737"/>
    </source>
</evidence>
<sequence>MQVDCKGGESNISECQQLRNTVEDCNEEHIATLMCTGNTITQLDYNWNETVRLVGGRSKCEGHVEFLKEDNWGFLCSNALPPRKAHVLCKQIGCTAQQISFTSTRHSPYSDRVVPIWPDYILCQGNESSLMECQWKASNSCTSGQHVYIHCLQGRLEESWIVWMTIIFAALMIVVFCWVRVIKSWKNCKHIVKKQGQRCYNFIIKAWKSCSGSPTRRRRTYHREPPEVRVQETQSPPSTPLMTPNVEEVNALLAPHGFRLNNTITPPPSYMNALKVLSKPLENSQTPPPSYLEALRILSRPVIVHVPAATHAEEEELITSKLIEKQDQ</sequence>
<accession>A0AAV7LHU7</accession>
<feature type="transmembrane region" description="Helical" evidence="11">
    <location>
        <begin position="160"/>
        <end position="179"/>
    </location>
</feature>
<evidence type="ECO:0000313" key="14">
    <source>
        <dbReference type="Proteomes" id="UP001066276"/>
    </source>
</evidence>
<dbReference type="Proteomes" id="UP001066276">
    <property type="component" value="Chromosome 11"/>
</dbReference>
<reference evidence="13" key="1">
    <citation type="journal article" date="2022" name="bioRxiv">
        <title>Sequencing and chromosome-scale assembly of the giantPleurodeles waltlgenome.</title>
        <authorList>
            <person name="Brown T."/>
            <person name="Elewa A."/>
            <person name="Iarovenko S."/>
            <person name="Subramanian E."/>
            <person name="Araus A.J."/>
            <person name="Petzold A."/>
            <person name="Susuki M."/>
            <person name="Suzuki K.-i.T."/>
            <person name="Hayashi T."/>
            <person name="Toyoda A."/>
            <person name="Oliveira C."/>
            <person name="Osipova E."/>
            <person name="Leigh N.D."/>
            <person name="Simon A."/>
            <person name="Yun M.H."/>
        </authorList>
    </citation>
    <scope>NUCLEOTIDE SEQUENCE</scope>
    <source>
        <strain evidence="13">20211129_DDA</strain>
        <tissue evidence="13">Liver</tissue>
    </source>
</reference>
<feature type="domain" description="SRCR" evidence="12">
    <location>
        <begin position="51"/>
        <end position="152"/>
    </location>
</feature>
<gene>
    <name evidence="13" type="ORF">NDU88_004363</name>
</gene>
<dbReference type="PROSITE" id="PS50287">
    <property type="entry name" value="SRCR_2"/>
    <property type="match status" value="2"/>
</dbReference>
<evidence type="ECO:0000256" key="1">
    <source>
        <dbReference type="ARBA" id="ARBA00004167"/>
    </source>
</evidence>
<evidence type="ECO:0000256" key="3">
    <source>
        <dbReference type="ARBA" id="ARBA00022729"/>
    </source>
</evidence>
<dbReference type="InterPro" id="IPR001190">
    <property type="entry name" value="SRCR"/>
</dbReference>
<evidence type="ECO:0000256" key="5">
    <source>
        <dbReference type="ARBA" id="ARBA00022989"/>
    </source>
</evidence>
<dbReference type="AlphaFoldDB" id="A0AAV7LHU7"/>
<evidence type="ECO:0000259" key="12">
    <source>
        <dbReference type="PROSITE" id="PS50287"/>
    </source>
</evidence>
<feature type="domain" description="SRCR" evidence="12">
    <location>
        <begin position="1"/>
        <end position="36"/>
    </location>
</feature>
<keyword evidence="3" id="KW-0732">Signal</keyword>
<feature type="compositionally biased region" description="Polar residues" evidence="10">
    <location>
        <begin position="231"/>
        <end position="241"/>
    </location>
</feature>
<evidence type="ECO:0000256" key="11">
    <source>
        <dbReference type="SAM" id="Phobius"/>
    </source>
</evidence>
<name>A0AAV7LHU7_PLEWA</name>
<feature type="region of interest" description="Disordered" evidence="10">
    <location>
        <begin position="215"/>
        <end position="241"/>
    </location>
</feature>
<dbReference type="Pfam" id="PF00530">
    <property type="entry name" value="SRCR"/>
    <property type="match status" value="1"/>
</dbReference>
<evidence type="ECO:0000256" key="7">
    <source>
        <dbReference type="ARBA" id="ARBA00023157"/>
    </source>
</evidence>
<dbReference type="SUPFAM" id="SSF56487">
    <property type="entry name" value="SRCR-like"/>
    <property type="match status" value="1"/>
</dbReference>
<comment type="subcellular location">
    <subcellularLocation>
        <location evidence="1">Membrane</location>
        <topology evidence="1">Single-pass membrane protein</topology>
    </subcellularLocation>
</comment>
<evidence type="ECO:0000256" key="2">
    <source>
        <dbReference type="ARBA" id="ARBA00022692"/>
    </source>
</evidence>
<protein>
    <recommendedName>
        <fullName evidence="12">SRCR domain-containing protein</fullName>
    </recommendedName>
</protein>
<organism evidence="13 14">
    <name type="scientific">Pleurodeles waltl</name>
    <name type="common">Iberian ribbed newt</name>
    <dbReference type="NCBI Taxonomy" id="8319"/>
    <lineage>
        <taxon>Eukaryota</taxon>
        <taxon>Metazoa</taxon>
        <taxon>Chordata</taxon>
        <taxon>Craniata</taxon>
        <taxon>Vertebrata</taxon>
        <taxon>Euteleostomi</taxon>
        <taxon>Amphibia</taxon>
        <taxon>Batrachia</taxon>
        <taxon>Caudata</taxon>
        <taxon>Salamandroidea</taxon>
        <taxon>Salamandridae</taxon>
        <taxon>Pleurodelinae</taxon>
        <taxon>Pleurodeles</taxon>
    </lineage>
</organism>
<dbReference type="InterPro" id="IPR036772">
    <property type="entry name" value="SRCR-like_dom_sf"/>
</dbReference>
<comment type="caution">
    <text evidence="13">The sequence shown here is derived from an EMBL/GenBank/DDBJ whole genome shotgun (WGS) entry which is preliminary data.</text>
</comment>
<dbReference type="SMART" id="SM00202">
    <property type="entry name" value="SR"/>
    <property type="match status" value="1"/>
</dbReference>
<dbReference type="FunFam" id="3.10.250.10:FF:000016">
    <property type="entry name" value="Scavenger receptor cysteine-rich protein type 12"/>
    <property type="match status" value="1"/>
</dbReference>
<dbReference type="Gene3D" id="3.10.250.10">
    <property type="entry name" value="SRCR-like domain"/>
    <property type="match status" value="1"/>
</dbReference>
<evidence type="ECO:0000256" key="9">
    <source>
        <dbReference type="PROSITE-ProRule" id="PRU00196"/>
    </source>
</evidence>
<evidence type="ECO:0000256" key="8">
    <source>
        <dbReference type="ARBA" id="ARBA00023180"/>
    </source>
</evidence>
<keyword evidence="6 11" id="KW-0472">Membrane</keyword>
<dbReference type="PRINTS" id="PR00258">
    <property type="entry name" value="SPERACTRCPTR"/>
</dbReference>
<proteinExistence type="predicted"/>
<dbReference type="PANTHER" id="PTHR19331:SF465">
    <property type="entry name" value="EGG PEPTIDE SPERACT RECEPTOR"/>
    <property type="match status" value="1"/>
</dbReference>
<evidence type="ECO:0000256" key="6">
    <source>
        <dbReference type="ARBA" id="ARBA00023136"/>
    </source>
</evidence>
<dbReference type="PANTHER" id="PTHR19331">
    <property type="entry name" value="SCAVENGER RECEPTOR DOMAIN-CONTAINING"/>
    <property type="match status" value="1"/>
</dbReference>